<gene>
    <name evidence="2" type="ORF">METZ01_LOCUS371658</name>
</gene>
<dbReference type="InterPro" id="IPR008965">
    <property type="entry name" value="CBM2/CBM3_carb-bd_dom_sf"/>
</dbReference>
<reference evidence="2" key="1">
    <citation type="submission" date="2018-05" db="EMBL/GenBank/DDBJ databases">
        <authorList>
            <person name="Lanie J.A."/>
            <person name="Ng W.-L."/>
            <person name="Kazmierczak K.M."/>
            <person name="Andrzejewski T.M."/>
            <person name="Davidsen T.M."/>
            <person name="Wayne K.J."/>
            <person name="Tettelin H."/>
            <person name="Glass J.I."/>
            <person name="Rusch D."/>
            <person name="Podicherti R."/>
            <person name="Tsui H.-C.T."/>
            <person name="Winkler M.E."/>
        </authorList>
    </citation>
    <scope>NUCLEOTIDE SEQUENCE</scope>
</reference>
<dbReference type="EMBL" id="UINC01134950">
    <property type="protein sequence ID" value="SVD18804.1"/>
    <property type="molecule type" value="Genomic_DNA"/>
</dbReference>
<feature type="domain" description="Cohesin" evidence="1">
    <location>
        <begin position="38"/>
        <end position="139"/>
    </location>
</feature>
<dbReference type="Pfam" id="PF00963">
    <property type="entry name" value="Cohesin"/>
    <property type="match status" value="1"/>
</dbReference>
<protein>
    <recommendedName>
        <fullName evidence="1">Cohesin domain-containing protein</fullName>
    </recommendedName>
</protein>
<sequence>MFLIACDIPEEIYENPLDIEANAENGINPPALVFTPSNISTSTGSNVSLKIFALEVDSLAGSFIRINYDQNKLAVNSVSIGDLLQEGGQNPIFFFEDNSASGFVDIYTSFLGDTETASGTGTLAFIVFNVQAPGESTVSYDSESELVNKDDIAIQLNGLGEAVINAQ</sequence>
<dbReference type="GO" id="GO:0000272">
    <property type="term" value="P:polysaccharide catabolic process"/>
    <property type="evidence" value="ECO:0007669"/>
    <property type="project" value="InterPro"/>
</dbReference>
<evidence type="ECO:0000259" key="1">
    <source>
        <dbReference type="Pfam" id="PF00963"/>
    </source>
</evidence>
<dbReference type="Gene3D" id="2.60.40.680">
    <property type="match status" value="1"/>
</dbReference>
<dbReference type="AlphaFoldDB" id="A0A382T9H4"/>
<accession>A0A382T9H4</accession>
<dbReference type="CDD" id="cd08547">
    <property type="entry name" value="Type_II_cohesin"/>
    <property type="match status" value="1"/>
</dbReference>
<dbReference type="InterPro" id="IPR002102">
    <property type="entry name" value="Cohesin_dom"/>
</dbReference>
<proteinExistence type="predicted"/>
<dbReference type="SUPFAM" id="SSF49384">
    <property type="entry name" value="Carbohydrate-binding domain"/>
    <property type="match status" value="1"/>
</dbReference>
<dbReference type="GO" id="GO:0030246">
    <property type="term" value="F:carbohydrate binding"/>
    <property type="evidence" value="ECO:0007669"/>
    <property type="project" value="InterPro"/>
</dbReference>
<organism evidence="2">
    <name type="scientific">marine metagenome</name>
    <dbReference type="NCBI Taxonomy" id="408172"/>
    <lineage>
        <taxon>unclassified sequences</taxon>
        <taxon>metagenomes</taxon>
        <taxon>ecological metagenomes</taxon>
    </lineage>
</organism>
<evidence type="ECO:0000313" key="2">
    <source>
        <dbReference type="EMBL" id="SVD18804.1"/>
    </source>
</evidence>
<name>A0A382T9H4_9ZZZZ</name>